<evidence type="ECO:0000256" key="6">
    <source>
        <dbReference type="ARBA" id="ARBA00023163"/>
    </source>
</evidence>
<accession>A0A7R9QUC7</accession>
<dbReference type="OrthoDB" id="6352325at2759"/>
<dbReference type="GO" id="GO:0045944">
    <property type="term" value="P:positive regulation of transcription by RNA polymerase II"/>
    <property type="evidence" value="ECO:0007669"/>
    <property type="project" value="TreeGrafter"/>
</dbReference>
<dbReference type="GO" id="GO:0000978">
    <property type="term" value="F:RNA polymerase II cis-regulatory region sequence-specific DNA binding"/>
    <property type="evidence" value="ECO:0007669"/>
    <property type="project" value="TreeGrafter"/>
</dbReference>
<evidence type="ECO:0000256" key="4">
    <source>
        <dbReference type="ARBA" id="ARBA00023015"/>
    </source>
</evidence>
<evidence type="ECO:0000256" key="5">
    <source>
        <dbReference type="ARBA" id="ARBA00023125"/>
    </source>
</evidence>
<keyword evidence="5" id="KW-0238">DNA-binding</keyword>
<keyword evidence="2" id="KW-0863">Zinc-finger</keyword>
<dbReference type="PRINTS" id="PR00398">
    <property type="entry name" value="STRDHORMONER"/>
</dbReference>
<keyword evidence="6" id="KW-0804">Transcription</keyword>
<dbReference type="InterPro" id="IPR050234">
    <property type="entry name" value="Nuclear_hormone_rcpt_NR1"/>
</dbReference>
<dbReference type="PANTHER" id="PTHR24082">
    <property type="entry name" value="NUCLEAR HORMONE RECEPTOR"/>
    <property type="match status" value="1"/>
</dbReference>
<keyword evidence="4" id="KW-0805">Transcription regulation</keyword>
<keyword evidence="1" id="KW-0479">Metal-binding</keyword>
<feature type="domain" description="NR LBD" evidence="8">
    <location>
        <begin position="1"/>
        <end position="209"/>
    </location>
</feature>
<evidence type="ECO:0000313" key="10">
    <source>
        <dbReference type="Proteomes" id="UP000728032"/>
    </source>
</evidence>
<evidence type="ECO:0000256" key="2">
    <source>
        <dbReference type="ARBA" id="ARBA00022771"/>
    </source>
</evidence>
<sequence>MTDVLTVYRICGVIMDRDAKDVIKFTKKLNTFNNICANDQLALIKYGCLEVLLLRYTMLYDINTEYWTWVLNTDNSLKVSSFKLDVMKYEKRNLYAFYKNYFYKIIPEWSRDFIILDLLTAIVLFNPNRPNLIHRDVVKVEQQLYIYLLQRYLYLRYRSDLETQSKLLKLMNPLIDLQIISDIEKENGHEFYLETYGPILKEILYDITH</sequence>
<gene>
    <name evidence="9" type="ORF">ONB1V03_LOCUS15302</name>
</gene>
<dbReference type="EMBL" id="CAJPVJ010015556">
    <property type="protein sequence ID" value="CAG2175867.1"/>
    <property type="molecule type" value="Genomic_DNA"/>
</dbReference>
<dbReference type="AlphaFoldDB" id="A0A7R9QUC7"/>
<protein>
    <recommendedName>
        <fullName evidence="8">NR LBD domain-containing protein</fullName>
    </recommendedName>
</protein>
<evidence type="ECO:0000256" key="1">
    <source>
        <dbReference type="ARBA" id="ARBA00022723"/>
    </source>
</evidence>
<dbReference type="Proteomes" id="UP000728032">
    <property type="component" value="Unassembled WGS sequence"/>
</dbReference>
<dbReference type="Gene3D" id="1.10.565.10">
    <property type="entry name" value="Retinoid X Receptor"/>
    <property type="match status" value="1"/>
</dbReference>
<dbReference type="GO" id="GO:0000122">
    <property type="term" value="P:negative regulation of transcription by RNA polymerase II"/>
    <property type="evidence" value="ECO:0007669"/>
    <property type="project" value="TreeGrafter"/>
</dbReference>
<dbReference type="PROSITE" id="PS51843">
    <property type="entry name" value="NR_LBD"/>
    <property type="match status" value="1"/>
</dbReference>
<dbReference type="EMBL" id="OC930381">
    <property type="protein sequence ID" value="CAD7658681.1"/>
    <property type="molecule type" value="Genomic_DNA"/>
</dbReference>
<dbReference type="InterPro" id="IPR001723">
    <property type="entry name" value="Nuclear_hrmn_rcpt"/>
</dbReference>
<evidence type="ECO:0000256" key="3">
    <source>
        <dbReference type="ARBA" id="ARBA00022833"/>
    </source>
</evidence>
<keyword evidence="3" id="KW-0862">Zinc</keyword>
<dbReference type="GO" id="GO:0030154">
    <property type="term" value="P:cell differentiation"/>
    <property type="evidence" value="ECO:0007669"/>
    <property type="project" value="TreeGrafter"/>
</dbReference>
<dbReference type="PANTHER" id="PTHR24082:SF283">
    <property type="entry name" value="NUCLEAR HORMONE RECEPTOR HR96"/>
    <property type="match status" value="1"/>
</dbReference>
<dbReference type="GO" id="GO:0004879">
    <property type="term" value="F:nuclear receptor activity"/>
    <property type="evidence" value="ECO:0007669"/>
    <property type="project" value="TreeGrafter"/>
</dbReference>
<evidence type="ECO:0000259" key="8">
    <source>
        <dbReference type="PROSITE" id="PS51843"/>
    </source>
</evidence>
<dbReference type="SMART" id="SM00430">
    <property type="entry name" value="HOLI"/>
    <property type="match status" value="1"/>
</dbReference>
<keyword evidence="10" id="KW-1185">Reference proteome</keyword>
<keyword evidence="7" id="KW-0675">Receptor</keyword>
<proteinExistence type="predicted"/>
<evidence type="ECO:0000313" key="9">
    <source>
        <dbReference type="EMBL" id="CAD7658681.1"/>
    </source>
</evidence>
<dbReference type="GO" id="GO:0008270">
    <property type="term" value="F:zinc ion binding"/>
    <property type="evidence" value="ECO:0007669"/>
    <property type="project" value="UniProtKB-KW"/>
</dbReference>
<organism evidence="9">
    <name type="scientific">Oppiella nova</name>
    <dbReference type="NCBI Taxonomy" id="334625"/>
    <lineage>
        <taxon>Eukaryota</taxon>
        <taxon>Metazoa</taxon>
        <taxon>Ecdysozoa</taxon>
        <taxon>Arthropoda</taxon>
        <taxon>Chelicerata</taxon>
        <taxon>Arachnida</taxon>
        <taxon>Acari</taxon>
        <taxon>Acariformes</taxon>
        <taxon>Sarcoptiformes</taxon>
        <taxon>Oribatida</taxon>
        <taxon>Brachypylina</taxon>
        <taxon>Oppioidea</taxon>
        <taxon>Oppiidae</taxon>
        <taxon>Oppiella</taxon>
    </lineage>
</organism>
<reference evidence="9" key="1">
    <citation type="submission" date="2020-11" db="EMBL/GenBank/DDBJ databases">
        <authorList>
            <person name="Tran Van P."/>
        </authorList>
    </citation>
    <scope>NUCLEOTIDE SEQUENCE</scope>
</reference>
<evidence type="ECO:0000256" key="7">
    <source>
        <dbReference type="ARBA" id="ARBA00023170"/>
    </source>
</evidence>
<dbReference type="InterPro" id="IPR000536">
    <property type="entry name" value="Nucl_hrmn_rcpt_lig-bd"/>
</dbReference>
<dbReference type="SUPFAM" id="SSF48508">
    <property type="entry name" value="Nuclear receptor ligand-binding domain"/>
    <property type="match status" value="1"/>
</dbReference>
<dbReference type="InterPro" id="IPR035500">
    <property type="entry name" value="NHR-like_dom_sf"/>
</dbReference>
<name>A0A7R9QUC7_9ACAR</name>